<gene>
    <name evidence="7" type="primary">efeO</name>
    <name evidence="7" type="ORF">ABVQ20_05680</name>
</gene>
<keyword evidence="4" id="KW-0812">Transmembrane</keyword>
<evidence type="ECO:0000256" key="4">
    <source>
        <dbReference type="SAM" id="Phobius"/>
    </source>
</evidence>
<dbReference type="Gene3D" id="1.20.1420.20">
    <property type="entry name" value="M75 peptidase, HXXE motif"/>
    <property type="match status" value="1"/>
</dbReference>
<dbReference type="InterPro" id="IPR034981">
    <property type="entry name" value="Imelysin-like_EfeO/Algp7"/>
</dbReference>
<dbReference type="Gene3D" id="2.60.40.420">
    <property type="entry name" value="Cupredoxins - blue copper proteins"/>
    <property type="match status" value="1"/>
</dbReference>
<reference evidence="7 8" key="1">
    <citation type="submission" date="2024-06" db="EMBL/GenBank/DDBJ databases">
        <authorList>
            <person name="Kim D.-U."/>
        </authorList>
    </citation>
    <scope>NUCLEOTIDE SEQUENCE [LARGE SCALE GENOMIC DNA]</scope>
    <source>
        <strain evidence="7 8">KACC15460</strain>
    </source>
</reference>
<dbReference type="InterPro" id="IPR018976">
    <property type="entry name" value="Imelysin-like"/>
</dbReference>
<dbReference type="RefSeq" id="WP_354458569.1">
    <property type="nucleotide sequence ID" value="NZ_JBEWSZ010000001.1"/>
</dbReference>
<dbReference type="PANTHER" id="PTHR39192">
    <property type="entry name" value="IRON UPTAKE SYSTEM COMPONENT EFEO"/>
    <property type="match status" value="1"/>
</dbReference>
<dbReference type="InterPro" id="IPR050894">
    <property type="entry name" value="EfeM/EfeO_iron_uptake"/>
</dbReference>
<proteinExistence type="inferred from homology"/>
<keyword evidence="4" id="KW-0472">Membrane</keyword>
<dbReference type="EMBL" id="JBEWSZ010000001">
    <property type="protein sequence ID" value="MET2826460.1"/>
    <property type="molecule type" value="Genomic_DNA"/>
</dbReference>
<organism evidence="7 8">
    <name type="scientific">Mesorhizobium shangrilense</name>
    <dbReference type="NCBI Taxonomy" id="460060"/>
    <lineage>
        <taxon>Bacteria</taxon>
        <taxon>Pseudomonadati</taxon>
        <taxon>Pseudomonadota</taxon>
        <taxon>Alphaproteobacteria</taxon>
        <taxon>Hyphomicrobiales</taxon>
        <taxon>Phyllobacteriaceae</taxon>
        <taxon>Mesorhizobium</taxon>
    </lineage>
</organism>
<comment type="similarity">
    <text evidence="2">Belongs to the EfeM/EfeO family.</text>
</comment>
<feature type="domain" description="Imelysin-like" evidence="5">
    <location>
        <begin position="164"/>
        <end position="392"/>
    </location>
</feature>
<dbReference type="Proteomes" id="UP001548832">
    <property type="component" value="Unassembled WGS sequence"/>
</dbReference>
<evidence type="ECO:0000313" key="7">
    <source>
        <dbReference type="EMBL" id="MET2826460.1"/>
    </source>
</evidence>
<evidence type="ECO:0000256" key="1">
    <source>
        <dbReference type="ARBA" id="ARBA00004418"/>
    </source>
</evidence>
<dbReference type="InterPro" id="IPR053377">
    <property type="entry name" value="Iron_uptake_EfeM/EfeO"/>
</dbReference>
<evidence type="ECO:0000259" key="6">
    <source>
        <dbReference type="Pfam" id="PF13473"/>
    </source>
</evidence>
<evidence type="ECO:0000256" key="3">
    <source>
        <dbReference type="ARBA" id="ARBA00022729"/>
    </source>
</evidence>
<name>A0ABV2D8U8_9HYPH</name>
<accession>A0ABV2D8U8</accession>
<comment type="subcellular location">
    <subcellularLocation>
        <location evidence="1">Periplasm</location>
    </subcellularLocation>
</comment>
<dbReference type="NCBIfam" id="NF041757">
    <property type="entry name" value="EfeO"/>
    <property type="match status" value="1"/>
</dbReference>
<protein>
    <submittedName>
        <fullName evidence="7">Iron uptake system protein EfeO</fullName>
    </submittedName>
</protein>
<dbReference type="SUPFAM" id="SSF49503">
    <property type="entry name" value="Cupredoxins"/>
    <property type="match status" value="1"/>
</dbReference>
<dbReference type="CDD" id="cd14656">
    <property type="entry name" value="Imelysin-like_EfeO"/>
    <property type="match status" value="1"/>
</dbReference>
<comment type="caution">
    <text evidence="7">The sequence shown here is derived from an EMBL/GenBank/DDBJ whole genome shotgun (WGS) entry which is preliminary data.</text>
</comment>
<feature type="domain" description="EfeO-type cupredoxin-like" evidence="6">
    <location>
        <begin position="55"/>
        <end position="143"/>
    </location>
</feature>
<keyword evidence="3" id="KW-0732">Signal</keyword>
<dbReference type="PANTHER" id="PTHR39192:SF1">
    <property type="entry name" value="IRON UPTAKE SYSTEM COMPONENT EFEO"/>
    <property type="match status" value="1"/>
</dbReference>
<keyword evidence="4" id="KW-1133">Transmembrane helix</keyword>
<keyword evidence="8" id="KW-1185">Reference proteome</keyword>
<dbReference type="InterPro" id="IPR038352">
    <property type="entry name" value="Imelysin_sf"/>
</dbReference>
<dbReference type="NCBIfam" id="NF007697">
    <property type="entry name" value="PRK10378.1"/>
    <property type="match status" value="1"/>
</dbReference>
<evidence type="ECO:0000256" key="2">
    <source>
        <dbReference type="ARBA" id="ARBA00005989"/>
    </source>
</evidence>
<feature type="transmembrane region" description="Helical" evidence="4">
    <location>
        <begin position="9"/>
        <end position="28"/>
    </location>
</feature>
<evidence type="ECO:0000259" key="5">
    <source>
        <dbReference type="Pfam" id="PF09375"/>
    </source>
</evidence>
<dbReference type="Pfam" id="PF13473">
    <property type="entry name" value="Cupredoxin_1"/>
    <property type="match status" value="1"/>
</dbReference>
<evidence type="ECO:0000313" key="8">
    <source>
        <dbReference type="Proteomes" id="UP001548832"/>
    </source>
</evidence>
<sequence>MSGGLKQSQIAAVAAFVVIAVGGGYYAWQKGGDTGAPRPVAGATAPANQSVSATPGKATEATVTVNASACDPEEMTVPAGKVTFSIVNKSTRALEWEILTGVMVVDERENIAPGFTQKLTTTLEPGDYEITCGLLSNPKGKLHVTGTMPASVTPKLVDLIGPMAEYKVYLGGKAAALGEATVKFADAVKAGDLDAARKLYAPARAHYESIKPIAELFADLDAAIDANAGAYEKKEADPSFGGFHRVEYGLFAQSNTAGLAPLADKLSADIAQLGNRLKTLTIPPDKMATGAASLIEQVASSKIAGEGGRYSRTDLWDIQANVDGARKIFDLLHPLLAKADGALTNRIDADFSAAGAILARYRAADGSLATYEKVSEDDRTALQQAMTTLANDLAGLSGALGLA</sequence>
<dbReference type="Pfam" id="PF09375">
    <property type="entry name" value="Peptidase_M75"/>
    <property type="match status" value="1"/>
</dbReference>
<dbReference type="InterPro" id="IPR028096">
    <property type="entry name" value="EfeO_Cupredoxin"/>
</dbReference>
<dbReference type="InterPro" id="IPR008972">
    <property type="entry name" value="Cupredoxin"/>
</dbReference>